<sequence>MAVEIRYQPEIKNETISSYLHQWATKFDDMVLIKPEIEYSIISSIKPSPPVVGQKIAAASSHLYNQKKAAIVTEFVATINTEIEDNTEIESLLDQHLIPDISGSVELGETLLPISDLKSIKFEQLQLQKVQLEFSGLDIADDITNSIYTLSYVLNEDNNYQGGTNLGIYNLLRGNAEPILMKLEAQGIDVNTPLKEMVIASQFDITSDIMADTFVIETVGVPQELLAA</sequence>
<protein>
    <submittedName>
        <fullName evidence="1">Hemophore</fullName>
    </submittedName>
</protein>
<gene>
    <name evidence="1" type="ORF">ERS008491_03495</name>
</gene>
<dbReference type="EMBL" id="CPYI01000016">
    <property type="protein sequence ID" value="CNF29485.1"/>
    <property type="molecule type" value="Genomic_DNA"/>
</dbReference>
<accession>A0A0T9LVQ2</accession>
<dbReference type="RefSeq" id="WP_050119944.1">
    <property type="nucleotide sequence ID" value="NZ_CAWMAB010000016.1"/>
</dbReference>
<evidence type="ECO:0000313" key="1">
    <source>
        <dbReference type="EMBL" id="CNF29485.1"/>
    </source>
</evidence>
<proteinExistence type="predicted"/>
<evidence type="ECO:0000313" key="2">
    <source>
        <dbReference type="Proteomes" id="UP000045824"/>
    </source>
</evidence>
<dbReference type="InterPro" id="IPR010495">
    <property type="entry name" value="HasA_haem-bd"/>
</dbReference>
<dbReference type="Proteomes" id="UP000045824">
    <property type="component" value="Unassembled WGS sequence"/>
</dbReference>
<reference evidence="1 2" key="1">
    <citation type="submission" date="2015-03" db="EMBL/GenBank/DDBJ databases">
        <authorList>
            <person name="Murphy D."/>
        </authorList>
    </citation>
    <scope>NUCLEOTIDE SEQUENCE [LARGE SCALE GENOMIC DNA]</scope>
    <source>
        <strain evidence="1 2">FCF326</strain>
    </source>
</reference>
<name>A0A0T9LVQ2_YERKR</name>
<dbReference type="Gene3D" id="3.30.1500.10">
    <property type="entry name" value="Haem-binding HasA"/>
    <property type="match status" value="1"/>
</dbReference>
<dbReference type="InterPro" id="IPR036912">
    <property type="entry name" value="HasA_haem-bd_sf"/>
</dbReference>
<dbReference type="AlphaFoldDB" id="A0A0T9LVQ2"/>
<organism evidence="1 2">
    <name type="scientific">Yersinia kristensenii</name>
    <dbReference type="NCBI Taxonomy" id="28152"/>
    <lineage>
        <taxon>Bacteria</taxon>
        <taxon>Pseudomonadati</taxon>
        <taxon>Pseudomonadota</taxon>
        <taxon>Gammaproteobacteria</taxon>
        <taxon>Enterobacterales</taxon>
        <taxon>Yersiniaceae</taxon>
        <taxon>Yersinia</taxon>
    </lineage>
</organism>
<dbReference type="Pfam" id="PF06438">
    <property type="entry name" value="HasA"/>
    <property type="match status" value="1"/>
</dbReference>